<evidence type="ECO:0000256" key="1">
    <source>
        <dbReference type="SAM" id="MobiDB-lite"/>
    </source>
</evidence>
<reference evidence="2 3" key="1">
    <citation type="journal article" date="2022" name="Allergy">
        <title>Genome assembly and annotation of Periplaneta americana reveal a comprehensive cockroach allergen profile.</title>
        <authorList>
            <person name="Wang L."/>
            <person name="Xiong Q."/>
            <person name="Saelim N."/>
            <person name="Wang L."/>
            <person name="Nong W."/>
            <person name="Wan A.T."/>
            <person name="Shi M."/>
            <person name="Liu X."/>
            <person name="Cao Q."/>
            <person name="Hui J.H.L."/>
            <person name="Sookrung N."/>
            <person name="Leung T.F."/>
            <person name="Tungtrongchitr A."/>
            <person name="Tsui S.K.W."/>
        </authorList>
    </citation>
    <scope>NUCLEOTIDE SEQUENCE [LARGE SCALE GENOMIC DNA]</scope>
    <source>
        <strain evidence="2">PWHHKU_190912</strain>
    </source>
</reference>
<gene>
    <name evidence="2" type="ORF">ANN_24656</name>
</gene>
<feature type="region of interest" description="Disordered" evidence="1">
    <location>
        <begin position="145"/>
        <end position="179"/>
    </location>
</feature>
<feature type="compositionally biased region" description="Acidic residues" evidence="1">
    <location>
        <begin position="21"/>
        <end position="33"/>
    </location>
</feature>
<dbReference type="EMBL" id="JAJSOF020000037">
    <property type="protein sequence ID" value="KAJ4428612.1"/>
    <property type="molecule type" value="Genomic_DNA"/>
</dbReference>
<accession>A0ABQ8S403</accession>
<evidence type="ECO:0000313" key="2">
    <source>
        <dbReference type="EMBL" id="KAJ4428612.1"/>
    </source>
</evidence>
<protein>
    <submittedName>
        <fullName evidence="2">Uncharacterized protein</fullName>
    </submittedName>
</protein>
<feature type="region of interest" description="Disordered" evidence="1">
    <location>
        <begin position="1"/>
        <end position="33"/>
    </location>
</feature>
<sequence length="179" mass="19819">MAGLCQVGNEPPGSLTNGLDGGDDDDNYDDDDDDDDNLLSSLLIHKVLLRRNFYDNSVRNMSLERTNDLDGDDDVDGRARTETVLARRPLGWSTVLPGIEWCAYPMAHRATIPLRAAAESPYRLRPVNPFTFPPLPPTTNDHIFTGSKIRGDPPPEQARKLGNNRDDDERGGSVIMMAK</sequence>
<dbReference type="Proteomes" id="UP001148838">
    <property type="component" value="Unassembled WGS sequence"/>
</dbReference>
<proteinExistence type="predicted"/>
<organism evidence="2 3">
    <name type="scientific">Periplaneta americana</name>
    <name type="common">American cockroach</name>
    <name type="synonym">Blatta americana</name>
    <dbReference type="NCBI Taxonomy" id="6978"/>
    <lineage>
        <taxon>Eukaryota</taxon>
        <taxon>Metazoa</taxon>
        <taxon>Ecdysozoa</taxon>
        <taxon>Arthropoda</taxon>
        <taxon>Hexapoda</taxon>
        <taxon>Insecta</taxon>
        <taxon>Pterygota</taxon>
        <taxon>Neoptera</taxon>
        <taxon>Polyneoptera</taxon>
        <taxon>Dictyoptera</taxon>
        <taxon>Blattodea</taxon>
        <taxon>Blattoidea</taxon>
        <taxon>Blattidae</taxon>
        <taxon>Blattinae</taxon>
        <taxon>Periplaneta</taxon>
    </lineage>
</organism>
<keyword evidence="3" id="KW-1185">Reference proteome</keyword>
<evidence type="ECO:0000313" key="3">
    <source>
        <dbReference type="Proteomes" id="UP001148838"/>
    </source>
</evidence>
<name>A0ABQ8S403_PERAM</name>
<comment type="caution">
    <text evidence="2">The sequence shown here is derived from an EMBL/GenBank/DDBJ whole genome shotgun (WGS) entry which is preliminary data.</text>
</comment>
<feature type="compositionally biased region" description="Basic and acidic residues" evidence="1">
    <location>
        <begin position="149"/>
        <end position="171"/>
    </location>
</feature>